<dbReference type="SUPFAM" id="SSF53756">
    <property type="entry name" value="UDP-Glycosyltransferase/glycogen phosphorylase"/>
    <property type="match status" value="1"/>
</dbReference>
<dbReference type="AlphaFoldDB" id="A0A6P2CU40"/>
<keyword evidence="1 2" id="KW-0808">Transferase</keyword>
<evidence type="ECO:0000256" key="1">
    <source>
        <dbReference type="ARBA" id="ARBA00022679"/>
    </source>
</evidence>
<dbReference type="CDD" id="cd03784">
    <property type="entry name" value="GT1_Gtf-like"/>
    <property type="match status" value="1"/>
</dbReference>
<dbReference type="RefSeq" id="WP_162667498.1">
    <property type="nucleotide sequence ID" value="NZ_LR593886.1"/>
</dbReference>
<accession>A0A6P2CU40</accession>
<dbReference type="GO" id="GO:0016758">
    <property type="term" value="F:hexosyltransferase activity"/>
    <property type="evidence" value="ECO:0007669"/>
    <property type="project" value="UniProtKB-ARBA"/>
</dbReference>
<dbReference type="Proteomes" id="UP000464178">
    <property type="component" value="Chromosome"/>
</dbReference>
<dbReference type="GO" id="GO:0017000">
    <property type="term" value="P:antibiotic biosynthetic process"/>
    <property type="evidence" value="ECO:0007669"/>
    <property type="project" value="UniProtKB-ARBA"/>
</dbReference>
<dbReference type="InterPro" id="IPR002213">
    <property type="entry name" value="UDP_glucos_trans"/>
</dbReference>
<dbReference type="KEGG" id="gms:SOIL9_50460"/>
<name>A0A6P2CU40_9BACT</name>
<evidence type="ECO:0000313" key="3">
    <source>
        <dbReference type="EMBL" id="VTR92668.1"/>
    </source>
</evidence>
<gene>
    <name evidence="3" type="ORF">SOIL9_50460</name>
</gene>
<dbReference type="InterPro" id="IPR050426">
    <property type="entry name" value="Glycosyltransferase_28"/>
</dbReference>
<dbReference type="Gene3D" id="3.40.50.2000">
    <property type="entry name" value="Glycogen Phosphorylase B"/>
    <property type="match status" value="2"/>
</dbReference>
<dbReference type="PANTHER" id="PTHR48050">
    <property type="entry name" value="STEROL 3-BETA-GLUCOSYLTRANSFERASE"/>
    <property type="match status" value="1"/>
</dbReference>
<evidence type="ECO:0000256" key="2">
    <source>
        <dbReference type="RuleBase" id="RU003718"/>
    </source>
</evidence>
<dbReference type="Pfam" id="PF00201">
    <property type="entry name" value="UDPGT"/>
    <property type="match status" value="1"/>
</dbReference>
<protein>
    <submittedName>
        <fullName evidence="3">Uncharacterized protein</fullName>
    </submittedName>
</protein>
<proteinExistence type="inferred from homology"/>
<reference evidence="3 4" key="1">
    <citation type="submission" date="2019-05" db="EMBL/GenBank/DDBJ databases">
        <authorList>
            <consortium name="Science for Life Laboratories"/>
        </authorList>
    </citation>
    <scope>NUCLEOTIDE SEQUENCE [LARGE SCALE GENOMIC DNA]</scope>
    <source>
        <strain evidence="3">Soil9</strain>
    </source>
</reference>
<keyword evidence="4" id="KW-1185">Reference proteome</keyword>
<dbReference type="GO" id="GO:0008194">
    <property type="term" value="F:UDP-glycosyltransferase activity"/>
    <property type="evidence" value="ECO:0007669"/>
    <property type="project" value="InterPro"/>
</dbReference>
<sequence length="422" mass="45695">MHLALVCPSMHGHLNPMATLGRELARRGHRISLIGSPESKPKADACGFEHLPIGVPEHESGEYTASRVRLSELKGIAALKLTGQLLRDAALTCLRDMPDAITKAGVDGVLSDQVTPEGSAVAESHKLPFVMICNALAVHQEPAVPPPVLGWKHRSGLLGQLRNRFGNTLLTMAAAPLVRVVNEYRDKHKLPRYSMGSNTTIGLAQIAQQPALFDFPRKQLPAHFHYTGPWHGPQRDSETAPFPWEKLNGRPLVYASLGTLQNRLHHVFAAILEACSTLDVQVALSLGRKDAVWDGPVPANAIVVPFAPQLTLLDKASLLITHAGLNTALEGLSRGLPMLCIPVTNDQPGVARRVEWLGAGEILKPGSVTAPRLHAALKRLLADPKYRAASERSRDQMKVVPGVARAADIVEEAFRTGKPVLR</sequence>
<organism evidence="3 4">
    <name type="scientific">Gemmata massiliana</name>
    <dbReference type="NCBI Taxonomy" id="1210884"/>
    <lineage>
        <taxon>Bacteria</taxon>
        <taxon>Pseudomonadati</taxon>
        <taxon>Planctomycetota</taxon>
        <taxon>Planctomycetia</taxon>
        <taxon>Gemmatales</taxon>
        <taxon>Gemmataceae</taxon>
        <taxon>Gemmata</taxon>
    </lineage>
</organism>
<dbReference type="InterPro" id="IPR035595">
    <property type="entry name" value="UDP_glycos_trans_CS"/>
</dbReference>
<dbReference type="PROSITE" id="PS00375">
    <property type="entry name" value="UDPGT"/>
    <property type="match status" value="1"/>
</dbReference>
<dbReference type="EMBL" id="LR593886">
    <property type="protein sequence ID" value="VTR92668.1"/>
    <property type="molecule type" value="Genomic_DNA"/>
</dbReference>
<dbReference type="FunFam" id="3.40.50.2000:FF:000072">
    <property type="entry name" value="Glycosyl transferase"/>
    <property type="match status" value="1"/>
</dbReference>
<comment type="similarity">
    <text evidence="2">Belongs to the UDP-glycosyltransferase family.</text>
</comment>
<evidence type="ECO:0000313" key="4">
    <source>
        <dbReference type="Proteomes" id="UP000464178"/>
    </source>
</evidence>
<dbReference type="PANTHER" id="PTHR48050:SF13">
    <property type="entry name" value="STEROL 3-BETA-GLUCOSYLTRANSFERASE UGT80A2"/>
    <property type="match status" value="1"/>
</dbReference>
<keyword evidence="2" id="KW-0328">Glycosyltransferase</keyword>